<feature type="transmembrane region" description="Helical" evidence="7">
    <location>
        <begin position="102"/>
        <end position="121"/>
    </location>
</feature>
<sequence>MSDISTLPGAAASTLQLPGGTAKISRPVGRLVIGALLAGLAVLAIFAGGDGLTYPMRVALSVFAATLIAWTVMDLPETPVALAGALALVFAGAVEQRALFDALGSGIVALMLAAFVIGAVLKETGLANRLALRMLAPFRTVSGIFWGITGAIFLTAFFIPSTSARAAILMPVFLALSRTIARPRVTRALALLFPSVILLSAAASLTGAGAHLVAADAIRRISGETLGFAAWAMLAAPFALLCSLAAGGLILGTFLGADDRRARVAALDAATQPLSSRDRVVAGIVLAVVGLWATAGLHGIDLALVALAGALVAASKSVSGVSFKAALKGVEWNLLLFLAATLVIGEALLDTGAARLIVDRLLLSFAGAGTPPAWLVVTLTATASALAHIVINSRTARATVLIPALALPLAGFGIDPASLILLVTLGSGFCQTLMVSAKPVTLFGGMEPPAFTSGDLLRLSAMLLPLFVALLCLFALLVWPSFGLFPTPAEYRNL</sequence>
<comment type="subcellular location">
    <subcellularLocation>
        <location evidence="1">Membrane</location>
        <topology evidence="1">Multi-pass membrane protein</topology>
    </subcellularLocation>
</comment>
<feature type="transmembrane region" description="Helical" evidence="7">
    <location>
        <begin position="373"/>
        <end position="391"/>
    </location>
</feature>
<evidence type="ECO:0000256" key="4">
    <source>
        <dbReference type="ARBA" id="ARBA00022737"/>
    </source>
</evidence>
<evidence type="ECO:0000256" key="2">
    <source>
        <dbReference type="ARBA" id="ARBA00022448"/>
    </source>
</evidence>
<dbReference type="InterPro" id="IPR051679">
    <property type="entry name" value="DASS-Related_Transporters"/>
</dbReference>
<keyword evidence="4" id="KW-0677">Repeat</keyword>
<dbReference type="Proteomes" id="UP000241229">
    <property type="component" value="Unassembled WGS sequence"/>
</dbReference>
<evidence type="ECO:0000313" key="9">
    <source>
        <dbReference type="EMBL" id="PSJ61832.1"/>
    </source>
</evidence>
<feature type="transmembrane region" description="Helical" evidence="7">
    <location>
        <begin position="278"/>
        <end position="297"/>
    </location>
</feature>
<reference evidence="9 10" key="1">
    <citation type="submission" date="2018-03" db="EMBL/GenBank/DDBJ databases">
        <title>The draft genome of Mesorhizobium sp. 6GN-30.</title>
        <authorList>
            <person name="Liu L."/>
            <person name="Li L."/>
            <person name="Wang T."/>
            <person name="Zhang X."/>
            <person name="Liang L."/>
        </authorList>
    </citation>
    <scope>NUCLEOTIDE SEQUENCE [LARGE SCALE GENOMIC DNA]</scope>
    <source>
        <strain evidence="9 10">6GN30</strain>
    </source>
</reference>
<feature type="transmembrane region" description="Helical" evidence="7">
    <location>
        <begin position="456"/>
        <end position="479"/>
    </location>
</feature>
<protein>
    <recommendedName>
        <fullName evidence="8">Citrate transporter-like domain-containing protein</fullName>
    </recommendedName>
</protein>
<dbReference type="PANTHER" id="PTHR43652">
    <property type="entry name" value="BASIC AMINO ACID ANTIPORTER YFCC-RELATED"/>
    <property type="match status" value="1"/>
</dbReference>
<dbReference type="EMBL" id="PXYK01000007">
    <property type="protein sequence ID" value="PSJ61832.1"/>
    <property type="molecule type" value="Genomic_DNA"/>
</dbReference>
<evidence type="ECO:0000256" key="1">
    <source>
        <dbReference type="ARBA" id="ARBA00004141"/>
    </source>
</evidence>
<dbReference type="AlphaFoldDB" id="A0A2P7SH56"/>
<keyword evidence="2" id="KW-0813">Transport</keyword>
<feature type="transmembrane region" description="Helical" evidence="7">
    <location>
        <begin position="335"/>
        <end position="358"/>
    </location>
</feature>
<evidence type="ECO:0000259" key="8">
    <source>
        <dbReference type="Pfam" id="PF03600"/>
    </source>
</evidence>
<evidence type="ECO:0000313" key="10">
    <source>
        <dbReference type="Proteomes" id="UP000241229"/>
    </source>
</evidence>
<dbReference type="OrthoDB" id="9156049at2"/>
<evidence type="ECO:0000256" key="3">
    <source>
        <dbReference type="ARBA" id="ARBA00022692"/>
    </source>
</evidence>
<organism evidence="9 10">
    <name type="scientific">Kumtagia ephedrae</name>
    <dbReference type="NCBI Taxonomy" id="2116701"/>
    <lineage>
        <taxon>Bacteria</taxon>
        <taxon>Pseudomonadati</taxon>
        <taxon>Pseudomonadota</taxon>
        <taxon>Alphaproteobacteria</taxon>
        <taxon>Hyphomicrobiales</taxon>
        <taxon>Phyllobacteriaceae</taxon>
        <taxon>Kumtagia</taxon>
    </lineage>
</organism>
<dbReference type="InterPro" id="IPR004680">
    <property type="entry name" value="Cit_transptr-like_dom"/>
</dbReference>
<dbReference type="GO" id="GO:0022857">
    <property type="term" value="F:transmembrane transporter activity"/>
    <property type="evidence" value="ECO:0007669"/>
    <property type="project" value="InterPro"/>
</dbReference>
<proteinExistence type="predicted"/>
<dbReference type="Pfam" id="PF03600">
    <property type="entry name" value="CitMHS"/>
    <property type="match status" value="1"/>
</dbReference>
<feature type="domain" description="Citrate transporter-like" evidence="8">
    <location>
        <begin position="67"/>
        <end position="426"/>
    </location>
</feature>
<keyword evidence="10" id="KW-1185">Reference proteome</keyword>
<evidence type="ECO:0000256" key="6">
    <source>
        <dbReference type="ARBA" id="ARBA00023136"/>
    </source>
</evidence>
<keyword evidence="3 7" id="KW-0812">Transmembrane</keyword>
<keyword evidence="5 7" id="KW-1133">Transmembrane helix</keyword>
<evidence type="ECO:0000256" key="5">
    <source>
        <dbReference type="ARBA" id="ARBA00022989"/>
    </source>
</evidence>
<dbReference type="RefSeq" id="WP_106771940.1">
    <property type="nucleotide sequence ID" value="NZ_PXYK01000007.1"/>
</dbReference>
<gene>
    <name evidence="9" type="ORF">C7I84_09545</name>
</gene>
<feature type="transmembrane region" description="Helical" evidence="7">
    <location>
        <begin position="303"/>
        <end position="323"/>
    </location>
</feature>
<dbReference type="GO" id="GO:0005886">
    <property type="term" value="C:plasma membrane"/>
    <property type="evidence" value="ECO:0007669"/>
    <property type="project" value="TreeGrafter"/>
</dbReference>
<dbReference type="PANTHER" id="PTHR43652:SF2">
    <property type="entry name" value="BASIC AMINO ACID ANTIPORTER YFCC-RELATED"/>
    <property type="match status" value="1"/>
</dbReference>
<feature type="transmembrane region" description="Helical" evidence="7">
    <location>
        <begin position="141"/>
        <end position="159"/>
    </location>
</feature>
<feature type="transmembrane region" description="Helical" evidence="7">
    <location>
        <begin position="228"/>
        <end position="257"/>
    </location>
</feature>
<feature type="transmembrane region" description="Helical" evidence="7">
    <location>
        <begin position="31"/>
        <end position="48"/>
    </location>
</feature>
<name>A0A2P7SH56_9HYPH</name>
<accession>A0A2P7SH56</accession>
<feature type="transmembrane region" description="Helical" evidence="7">
    <location>
        <begin position="188"/>
        <end position="208"/>
    </location>
</feature>
<comment type="caution">
    <text evidence="9">The sequence shown here is derived from an EMBL/GenBank/DDBJ whole genome shotgun (WGS) entry which is preliminary data.</text>
</comment>
<evidence type="ECO:0000256" key="7">
    <source>
        <dbReference type="SAM" id="Phobius"/>
    </source>
</evidence>
<keyword evidence="6 7" id="KW-0472">Membrane</keyword>